<dbReference type="VEuPathDB" id="TrichDB:TVAGG3_0646340"/>
<gene>
    <name evidence="1" type="ORF">TVAG_429450</name>
</gene>
<accession>A2FC52</accession>
<evidence type="ECO:0008006" key="3">
    <source>
        <dbReference type="Google" id="ProtNLM"/>
    </source>
</evidence>
<reference evidence="1" key="2">
    <citation type="journal article" date="2007" name="Science">
        <title>Draft genome sequence of the sexually transmitted pathogen Trichomonas vaginalis.</title>
        <authorList>
            <person name="Carlton J.M."/>
            <person name="Hirt R.P."/>
            <person name="Silva J.C."/>
            <person name="Delcher A.L."/>
            <person name="Schatz M."/>
            <person name="Zhao Q."/>
            <person name="Wortman J.R."/>
            <person name="Bidwell S.L."/>
            <person name="Alsmark U.C.M."/>
            <person name="Besteiro S."/>
            <person name="Sicheritz-Ponten T."/>
            <person name="Noel C.J."/>
            <person name="Dacks J.B."/>
            <person name="Foster P.G."/>
            <person name="Simillion C."/>
            <person name="Van de Peer Y."/>
            <person name="Miranda-Saavedra D."/>
            <person name="Barton G.J."/>
            <person name="Westrop G.D."/>
            <person name="Mueller S."/>
            <person name="Dessi D."/>
            <person name="Fiori P.L."/>
            <person name="Ren Q."/>
            <person name="Paulsen I."/>
            <person name="Zhang H."/>
            <person name="Bastida-Corcuera F.D."/>
            <person name="Simoes-Barbosa A."/>
            <person name="Brown M.T."/>
            <person name="Hayes R.D."/>
            <person name="Mukherjee M."/>
            <person name="Okumura C.Y."/>
            <person name="Schneider R."/>
            <person name="Smith A.J."/>
            <person name="Vanacova S."/>
            <person name="Villalvazo M."/>
            <person name="Haas B.J."/>
            <person name="Pertea M."/>
            <person name="Feldblyum T.V."/>
            <person name="Utterback T.R."/>
            <person name="Shu C.L."/>
            <person name="Osoegawa K."/>
            <person name="de Jong P.J."/>
            <person name="Hrdy I."/>
            <person name="Horvathova L."/>
            <person name="Zubacova Z."/>
            <person name="Dolezal P."/>
            <person name="Malik S.B."/>
            <person name="Logsdon J.M. Jr."/>
            <person name="Henze K."/>
            <person name="Gupta A."/>
            <person name="Wang C.C."/>
            <person name="Dunne R.L."/>
            <person name="Upcroft J.A."/>
            <person name="Upcroft P."/>
            <person name="White O."/>
            <person name="Salzberg S.L."/>
            <person name="Tang P."/>
            <person name="Chiu C.-H."/>
            <person name="Lee Y.-S."/>
            <person name="Embley T.M."/>
            <person name="Coombs G.H."/>
            <person name="Mottram J.C."/>
            <person name="Tachezy J."/>
            <person name="Fraser-Liggett C.M."/>
            <person name="Johnson P.J."/>
        </authorList>
    </citation>
    <scope>NUCLEOTIDE SEQUENCE [LARGE SCALE GENOMIC DNA]</scope>
    <source>
        <strain evidence="1">G3</strain>
    </source>
</reference>
<proteinExistence type="predicted"/>
<dbReference type="SUPFAM" id="SSF51161">
    <property type="entry name" value="Trimeric LpxA-like enzymes"/>
    <property type="match status" value="1"/>
</dbReference>
<dbReference type="KEGG" id="tva:4755296"/>
<name>A2FC52_TRIV3</name>
<dbReference type="InterPro" id="IPR011004">
    <property type="entry name" value="Trimer_LpxA-like_sf"/>
</dbReference>
<dbReference type="VEuPathDB" id="TrichDB:TVAG_429450"/>
<dbReference type="SMR" id="A2FC52"/>
<organism evidence="1 2">
    <name type="scientific">Trichomonas vaginalis (strain ATCC PRA-98 / G3)</name>
    <dbReference type="NCBI Taxonomy" id="412133"/>
    <lineage>
        <taxon>Eukaryota</taxon>
        <taxon>Metamonada</taxon>
        <taxon>Parabasalia</taxon>
        <taxon>Trichomonadida</taxon>
        <taxon>Trichomonadidae</taxon>
        <taxon>Trichomonas</taxon>
    </lineage>
</organism>
<dbReference type="Gene3D" id="2.160.10.10">
    <property type="entry name" value="Hexapeptide repeat proteins"/>
    <property type="match status" value="1"/>
</dbReference>
<evidence type="ECO:0000313" key="1">
    <source>
        <dbReference type="EMBL" id="EAX97509.1"/>
    </source>
</evidence>
<dbReference type="EMBL" id="DS113712">
    <property type="protein sequence ID" value="EAX97509.1"/>
    <property type="molecule type" value="Genomic_DNA"/>
</dbReference>
<dbReference type="Proteomes" id="UP000001542">
    <property type="component" value="Unassembled WGS sequence"/>
</dbReference>
<protein>
    <recommendedName>
        <fullName evidence="3">Dynactin subunit 6</fullName>
    </recommendedName>
</protein>
<sequence length="77" mass="8140">MNCAIALDNSVVTENTYIPSYTFVAPAAERFISSSANIDSPICIGRGVTIYDNAVICYNVTLSDGYSIQEGVVIGNG</sequence>
<dbReference type="AlphaFoldDB" id="A2FC52"/>
<reference evidence="1" key="1">
    <citation type="submission" date="2006-10" db="EMBL/GenBank/DDBJ databases">
        <authorList>
            <person name="Amadeo P."/>
            <person name="Zhao Q."/>
            <person name="Wortman J."/>
            <person name="Fraser-Liggett C."/>
            <person name="Carlton J."/>
        </authorList>
    </citation>
    <scope>NUCLEOTIDE SEQUENCE</scope>
    <source>
        <strain evidence="1">G3</strain>
    </source>
</reference>
<evidence type="ECO:0000313" key="2">
    <source>
        <dbReference type="Proteomes" id="UP000001542"/>
    </source>
</evidence>
<keyword evidence="2" id="KW-1185">Reference proteome</keyword>
<dbReference type="RefSeq" id="XP_001310439.1">
    <property type="nucleotide sequence ID" value="XM_001310438.1"/>
</dbReference>
<dbReference type="InParanoid" id="A2FC52"/>